<dbReference type="Pfam" id="PF00646">
    <property type="entry name" value="F-box"/>
    <property type="match status" value="1"/>
</dbReference>
<dbReference type="Proteomes" id="UP000001940">
    <property type="component" value="Chromosome II"/>
</dbReference>
<dbReference type="CTD" id="173451"/>
<dbReference type="AlphaFoldDB" id="A0A0M9JJE0"/>
<keyword evidence="3" id="KW-1185">Reference proteome</keyword>
<evidence type="ECO:0000313" key="2">
    <source>
        <dbReference type="EMBL" id="CUR29994.1"/>
    </source>
</evidence>
<organism evidence="2 3">
    <name type="scientific">Caenorhabditis elegans</name>
    <dbReference type="NCBI Taxonomy" id="6239"/>
    <lineage>
        <taxon>Eukaryota</taxon>
        <taxon>Metazoa</taxon>
        <taxon>Ecdysozoa</taxon>
        <taxon>Nematoda</taxon>
        <taxon>Chromadorea</taxon>
        <taxon>Rhabditida</taxon>
        <taxon>Rhabditina</taxon>
        <taxon>Rhabditomorpha</taxon>
        <taxon>Rhabditoidea</taxon>
        <taxon>Rhabditidae</taxon>
        <taxon>Peloderinae</taxon>
        <taxon>Caenorhabditis</taxon>
    </lineage>
</organism>
<dbReference type="WormBase" id="W08F4.12b">
    <property type="protein sequence ID" value="CE51085"/>
    <property type="gene ID" value="WBGene00021101"/>
</dbReference>
<accession>A0A0M9JJE0</accession>
<dbReference type="Bgee" id="WBGene00021101">
    <property type="expression patterns" value="Expressed in embryo and 3 other cell types or tissues"/>
</dbReference>
<dbReference type="InParanoid" id="A0A0M9JJE0"/>
<evidence type="ECO:0000313" key="3">
    <source>
        <dbReference type="Proteomes" id="UP000001940"/>
    </source>
</evidence>
<feature type="domain" description="F-box" evidence="1">
    <location>
        <begin position="11"/>
        <end position="49"/>
    </location>
</feature>
<protein>
    <submittedName>
        <fullName evidence="2">F-box domain-containing protein</fullName>
    </submittedName>
</protein>
<dbReference type="EMBL" id="BX284602">
    <property type="protein sequence ID" value="CUR29994.1"/>
    <property type="molecule type" value="Genomic_DNA"/>
</dbReference>
<evidence type="ECO:0000259" key="1">
    <source>
        <dbReference type="Pfam" id="PF00646"/>
    </source>
</evidence>
<dbReference type="AGR" id="WB:WBGene00021101"/>
<sequence>MGDTTRTPFPLLLLPQEIISITLRQMCLIEQFSISLLSAKAKTAVARVNGNHESVSFSDSTIRLRSSLNDRYCPASDVVADNITVIRPEPLPKTTTRPANVWRSRCKRAPPDGARI</sequence>
<dbReference type="RefSeq" id="NP_001303799.1">
    <property type="nucleotide sequence ID" value="NM_001316870.1"/>
</dbReference>
<dbReference type="PaxDb" id="6239-W08F4.12"/>
<dbReference type="GeneID" id="173451"/>
<proteinExistence type="predicted"/>
<name>A0A0M9JJE0_CAEEL</name>
<evidence type="ECO:0000313" key="4">
    <source>
        <dbReference type="WormBase" id="W08F4.12b"/>
    </source>
</evidence>
<gene>
    <name evidence="2" type="ORF">CELE_W08F4.12</name>
    <name evidence="2 4" type="ORF">W08F4.12</name>
</gene>
<dbReference type="InterPro" id="IPR001810">
    <property type="entry name" value="F-box_dom"/>
</dbReference>
<reference evidence="2 3" key="1">
    <citation type="journal article" date="1998" name="Science">
        <title>Genome sequence of the nematode C. elegans: a platform for investigating biology.</title>
        <authorList>
            <consortium name="The C. elegans sequencing consortium"/>
            <person name="Sulson J.E."/>
            <person name="Waterston R."/>
        </authorList>
    </citation>
    <scope>NUCLEOTIDE SEQUENCE [LARGE SCALE GENOMIC DNA]</scope>
    <source>
        <strain evidence="2 3">Bristol N2</strain>
    </source>
</reference>
<dbReference type="ExpressionAtlas" id="A0A0M9JJE0">
    <property type="expression patterns" value="baseline and differential"/>
</dbReference>